<comment type="caution">
    <text evidence="10">The sequence shown here is derived from an EMBL/GenBank/DDBJ whole genome shotgun (WGS) entry which is preliminary data.</text>
</comment>
<dbReference type="SMART" id="SM00066">
    <property type="entry name" value="GAL4"/>
    <property type="match status" value="1"/>
</dbReference>
<reference evidence="10 11" key="1">
    <citation type="submission" date="2013-03" db="EMBL/GenBank/DDBJ databases">
        <title>The Genome Sequence of Capronia epimyces CBS 606.96.</title>
        <authorList>
            <consortium name="The Broad Institute Genomics Platform"/>
            <person name="Cuomo C."/>
            <person name="de Hoog S."/>
            <person name="Gorbushina A."/>
            <person name="Walker B."/>
            <person name="Young S.K."/>
            <person name="Zeng Q."/>
            <person name="Gargeya S."/>
            <person name="Fitzgerald M."/>
            <person name="Haas B."/>
            <person name="Abouelleil A."/>
            <person name="Allen A.W."/>
            <person name="Alvarado L."/>
            <person name="Arachchi H.M."/>
            <person name="Berlin A.M."/>
            <person name="Chapman S.B."/>
            <person name="Gainer-Dewar J."/>
            <person name="Goldberg J."/>
            <person name="Griggs A."/>
            <person name="Gujja S."/>
            <person name="Hansen M."/>
            <person name="Howarth C."/>
            <person name="Imamovic A."/>
            <person name="Ireland A."/>
            <person name="Larimer J."/>
            <person name="McCowan C."/>
            <person name="Murphy C."/>
            <person name="Pearson M."/>
            <person name="Poon T.W."/>
            <person name="Priest M."/>
            <person name="Roberts A."/>
            <person name="Saif S."/>
            <person name="Shea T."/>
            <person name="Sisk P."/>
            <person name="Sykes S."/>
            <person name="Wortman J."/>
            <person name="Nusbaum C."/>
            <person name="Birren B."/>
        </authorList>
    </citation>
    <scope>NUCLEOTIDE SEQUENCE [LARGE SCALE GENOMIC DNA]</scope>
    <source>
        <strain evidence="10 11">CBS 606.96</strain>
    </source>
</reference>
<dbReference type="InterPro" id="IPR001138">
    <property type="entry name" value="Zn2Cys6_DnaBD"/>
</dbReference>
<dbReference type="GO" id="GO:0008270">
    <property type="term" value="F:zinc ion binding"/>
    <property type="evidence" value="ECO:0007669"/>
    <property type="project" value="InterPro"/>
</dbReference>
<dbReference type="InterPro" id="IPR052202">
    <property type="entry name" value="Yeast_MetPath_Reg"/>
</dbReference>
<keyword evidence="2" id="KW-0479">Metal-binding</keyword>
<dbReference type="Pfam" id="PF00172">
    <property type="entry name" value="Zn_clus"/>
    <property type="match status" value="1"/>
</dbReference>
<dbReference type="AlphaFoldDB" id="W9YPN6"/>
<dbReference type="PANTHER" id="PTHR47782:SF12">
    <property type="entry name" value="ZN(II)2CYS6 TRANSCRIPTION FACTOR (EUROFUNG)"/>
    <property type="match status" value="1"/>
</dbReference>
<dbReference type="PROSITE" id="PS50048">
    <property type="entry name" value="ZN2_CY6_FUNGAL_2"/>
    <property type="match status" value="1"/>
</dbReference>
<evidence type="ECO:0000313" key="10">
    <source>
        <dbReference type="EMBL" id="EXJ91640.1"/>
    </source>
</evidence>
<keyword evidence="6" id="KW-0804">Transcription</keyword>
<dbReference type="GO" id="GO:0000981">
    <property type="term" value="F:DNA-binding transcription factor activity, RNA polymerase II-specific"/>
    <property type="evidence" value="ECO:0007669"/>
    <property type="project" value="InterPro"/>
</dbReference>
<dbReference type="GO" id="GO:0045944">
    <property type="term" value="P:positive regulation of transcription by RNA polymerase II"/>
    <property type="evidence" value="ECO:0007669"/>
    <property type="project" value="TreeGrafter"/>
</dbReference>
<dbReference type="SUPFAM" id="SSF57701">
    <property type="entry name" value="Zn2/Cys6 DNA-binding domain"/>
    <property type="match status" value="1"/>
</dbReference>
<dbReference type="HOGENOM" id="CLU_745953_0_0_1"/>
<dbReference type="Gene3D" id="4.10.240.10">
    <property type="entry name" value="Zn(2)-C6 fungal-type DNA-binding domain"/>
    <property type="match status" value="1"/>
</dbReference>
<evidence type="ECO:0000256" key="1">
    <source>
        <dbReference type="ARBA" id="ARBA00004123"/>
    </source>
</evidence>
<dbReference type="GeneID" id="19164330"/>
<dbReference type="GO" id="GO:0005634">
    <property type="term" value="C:nucleus"/>
    <property type="evidence" value="ECO:0007669"/>
    <property type="project" value="UniProtKB-SubCell"/>
</dbReference>
<evidence type="ECO:0000259" key="9">
    <source>
        <dbReference type="PROSITE" id="PS50048"/>
    </source>
</evidence>
<comment type="subcellular location">
    <subcellularLocation>
        <location evidence="1">Nucleus</location>
    </subcellularLocation>
</comment>
<feature type="region of interest" description="Disordered" evidence="8">
    <location>
        <begin position="1"/>
        <end position="22"/>
    </location>
</feature>
<dbReference type="CDD" id="cd12148">
    <property type="entry name" value="fungal_TF_MHR"/>
    <property type="match status" value="1"/>
</dbReference>
<dbReference type="EMBL" id="AMGY01000001">
    <property type="protein sequence ID" value="EXJ91640.1"/>
    <property type="molecule type" value="Genomic_DNA"/>
</dbReference>
<evidence type="ECO:0000256" key="8">
    <source>
        <dbReference type="SAM" id="MobiDB-lite"/>
    </source>
</evidence>
<dbReference type="Proteomes" id="UP000019478">
    <property type="component" value="Unassembled WGS sequence"/>
</dbReference>
<dbReference type="InterPro" id="IPR036864">
    <property type="entry name" value="Zn2-C6_fun-type_DNA-bd_sf"/>
</dbReference>
<organism evidence="10 11">
    <name type="scientific">Capronia epimyces CBS 606.96</name>
    <dbReference type="NCBI Taxonomy" id="1182542"/>
    <lineage>
        <taxon>Eukaryota</taxon>
        <taxon>Fungi</taxon>
        <taxon>Dikarya</taxon>
        <taxon>Ascomycota</taxon>
        <taxon>Pezizomycotina</taxon>
        <taxon>Eurotiomycetes</taxon>
        <taxon>Chaetothyriomycetidae</taxon>
        <taxon>Chaetothyriales</taxon>
        <taxon>Herpotrichiellaceae</taxon>
        <taxon>Capronia</taxon>
    </lineage>
</organism>
<evidence type="ECO:0000256" key="5">
    <source>
        <dbReference type="ARBA" id="ARBA00023125"/>
    </source>
</evidence>
<evidence type="ECO:0000256" key="6">
    <source>
        <dbReference type="ARBA" id="ARBA00023163"/>
    </source>
</evidence>
<protein>
    <recommendedName>
        <fullName evidence="9">Zn(2)-C6 fungal-type domain-containing protein</fullName>
    </recommendedName>
</protein>
<name>W9YPN6_9EURO</name>
<dbReference type="RefSeq" id="XP_007728530.1">
    <property type="nucleotide sequence ID" value="XM_007730340.1"/>
</dbReference>
<evidence type="ECO:0000313" key="11">
    <source>
        <dbReference type="Proteomes" id="UP000019478"/>
    </source>
</evidence>
<evidence type="ECO:0000256" key="4">
    <source>
        <dbReference type="ARBA" id="ARBA00023015"/>
    </source>
</evidence>
<keyword evidence="7" id="KW-0539">Nucleus</keyword>
<dbReference type="CDD" id="cd00067">
    <property type="entry name" value="GAL4"/>
    <property type="match status" value="1"/>
</dbReference>
<accession>W9YPN6</accession>
<evidence type="ECO:0000256" key="2">
    <source>
        <dbReference type="ARBA" id="ARBA00022723"/>
    </source>
</evidence>
<feature type="domain" description="Zn(2)-C6 fungal-type" evidence="9">
    <location>
        <begin position="24"/>
        <end position="52"/>
    </location>
</feature>
<sequence length="371" mass="41985">MASADYDRRPADIRARQRNRKKKACQRCRTRKQRCDGKEPTCHNCATSGSECIPAKRDELALYPVAYINSLSQHVMNLESRQGQQKSHRNLASNTGLTSGLTYDVYVVPQENLEAPASQPSFSPPADRINNITAFNDPSLMDMNFMTAFPFQSPQNDNNDVQNPTFPGGFDLSLNLTPTRTSPGRRTTLSIPLTEAASHFQTYIDVIHPRYPVLTVEEYAQAYLVWKERGRSVDDFQKSWHLFVATMVRARLMPLILGQVVDMILQILGIGSRIHQPYNSRARRAQHEMLISHIESSDGEISDPDISPLSRLQAKLLNLIFVLLGDSTSRLVHVSGVVMRFATLHQFHRLEVSDQKDELDAKVRAWSCIYT</sequence>
<dbReference type="GO" id="GO:0043565">
    <property type="term" value="F:sequence-specific DNA binding"/>
    <property type="evidence" value="ECO:0007669"/>
    <property type="project" value="TreeGrafter"/>
</dbReference>
<keyword evidence="4" id="KW-0805">Transcription regulation</keyword>
<keyword evidence="5" id="KW-0238">DNA-binding</keyword>
<evidence type="ECO:0000256" key="3">
    <source>
        <dbReference type="ARBA" id="ARBA00022833"/>
    </source>
</evidence>
<proteinExistence type="predicted"/>
<dbReference type="PROSITE" id="PS00463">
    <property type="entry name" value="ZN2_CY6_FUNGAL_1"/>
    <property type="match status" value="1"/>
</dbReference>
<dbReference type="OrthoDB" id="4685598at2759"/>
<keyword evidence="11" id="KW-1185">Reference proteome</keyword>
<keyword evidence="3" id="KW-0862">Zinc</keyword>
<feature type="compositionally biased region" description="Basic and acidic residues" evidence="8">
    <location>
        <begin position="1"/>
        <end position="15"/>
    </location>
</feature>
<evidence type="ECO:0000256" key="7">
    <source>
        <dbReference type="ARBA" id="ARBA00023242"/>
    </source>
</evidence>
<dbReference type="PANTHER" id="PTHR47782">
    <property type="entry name" value="ZN(II)2CYS6 TRANSCRIPTION FACTOR (EUROFUNG)-RELATED"/>
    <property type="match status" value="1"/>
</dbReference>
<gene>
    <name evidence="10" type="ORF">A1O3_00190</name>
</gene>